<accession>A0A061G2I5</accession>
<dbReference type="Proteomes" id="UP000026915">
    <property type="component" value="Chromosome 3"/>
</dbReference>
<dbReference type="HOGENOM" id="CLU_2965586_0_0_1"/>
<sequence length="59" mass="7141">MNCNQRDHMIGITALYVKVKSSGLSTEEPHLLSLTLLFFFFQLFVRFFLFFFFFYFHGF</sequence>
<dbReference type="AlphaFoldDB" id="A0A061G2I5"/>
<feature type="transmembrane region" description="Helical" evidence="1">
    <location>
        <begin position="31"/>
        <end position="56"/>
    </location>
</feature>
<name>A0A061G2I5_THECC</name>
<keyword evidence="3" id="KW-1185">Reference proteome</keyword>
<evidence type="ECO:0000256" key="1">
    <source>
        <dbReference type="SAM" id="Phobius"/>
    </source>
</evidence>
<organism evidence="2 3">
    <name type="scientific">Theobroma cacao</name>
    <name type="common">Cacao</name>
    <name type="synonym">Cocoa</name>
    <dbReference type="NCBI Taxonomy" id="3641"/>
    <lineage>
        <taxon>Eukaryota</taxon>
        <taxon>Viridiplantae</taxon>
        <taxon>Streptophyta</taxon>
        <taxon>Embryophyta</taxon>
        <taxon>Tracheophyta</taxon>
        <taxon>Spermatophyta</taxon>
        <taxon>Magnoliopsida</taxon>
        <taxon>eudicotyledons</taxon>
        <taxon>Gunneridae</taxon>
        <taxon>Pentapetalae</taxon>
        <taxon>rosids</taxon>
        <taxon>malvids</taxon>
        <taxon>Malvales</taxon>
        <taxon>Malvaceae</taxon>
        <taxon>Byttnerioideae</taxon>
        <taxon>Theobroma</taxon>
    </lineage>
</organism>
<keyword evidence="1" id="KW-0472">Membrane</keyword>
<dbReference type="Gramene" id="EOY24075">
    <property type="protein sequence ID" value="EOY24075"/>
    <property type="gene ID" value="TCM_015777"/>
</dbReference>
<reference evidence="2 3" key="1">
    <citation type="journal article" date="2013" name="Genome Biol.">
        <title>The genome sequence of the most widely cultivated cacao type and its use to identify candidate genes regulating pod color.</title>
        <authorList>
            <person name="Motamayor J.C."/>
            <person name="Mockaitis K."/>
            <person name="Schmutz J."/>
            <person name="Haiminen N."/>
            <person name="Iii D.L."/>
            <person name="Cornejo O."/>
            <person name="Findley S.D."/>
            <person name="Zheng P."/>
            <person name="Utro F."/>
            <person name="Royaert S."/>
            <person name="Saski C."/>
            <person name="Jenkins J."/>
            <person name="Podicheti R."/>
            <person name="Zhao M."/>
            <person name="Scheffler B.E."/>
            <person name="Stack J.C."/>
            <person name="Feltus F.A."/>
            <person name="Mustiga G.M."/>
            <person name="Amores F."/>
            <person name="Phillips W."/>
            <person name="Marelli J.P."/>
            <person name="May G.D."/>
            <person name="Shapiro H."/>
            <person name="Ma J."/>
            <person name="Bustamante C.D."/>
            <person name="Schnell R.J."/>
            <person name="Main D."/>
            <person name="Gilbert D."/>
            <person name="Parida L."/>
            <person name="Kuhn D.N."/>
        </authorList>
    </citation>
    <scope>NUCLEOTIDE SEQUENCE [LARGE SCALE GENOMIC DNA]</scope>
    <source>
        <strain evidence="3">cv. Matina 1-6</strain>
    </source>
</reference>
<dbReference type="InParanoid" id="A0A061G2I5"/>
<protein>
    <submittedName>
        <fullName evidence="2">Uncharacterized protein</fullName>
    </submittedName>
</protein>
<keyword evidence="1" id="KW-1133">Transmembrane helix</keyword>
<evidence type="ECO:0000313" key="2">
    <source>
        <dbReference type="EMBL" id="EOY24075.1"/>
    </source>
</evidence>
<gene>
    <name evidence="2" type="ORF">TCM_015777</name>
</gene>
<evidence type="ECO:0000313" key="3">
    <source>
        <dbReference type="Proteomes" id="UP000026915"/>
    </source>
</evidence>
<keyword evidence="1" id="KW-0812">Transmembrane</keyword>
<dbReference type="EMBL" id="CM001881">
    <property type="protein sequence ID" value="EOY24075.1"/>
    <property type="molecule type" value="Genomic_DNA"/>
</dbReference>
<proteinExistence type="predicted"/>